<keyword evidence="1 3" id="KW-0732">Signal</keyword>
<dbReference type="Pfam" id="PF20419">
    <property type="entry name" value="DUF6701"/>
    <property type="match status" value="1"/>
</dbReference>
<accession>A0ABT8TK44</accession>
<evidence type="ECO:0000313" key="5">
    <source>
        <dbReference type="EMBL" id="MDO3383006.1"/>
    </source>
</evidence>
<gene>
    <name evidence="5" type="ORF">QWI16_12575</name>
</gene>
<feature type="signal peptide" evidence="3">
    <location>
        <begin position="1"/>
        <end position="27"/>
    </location>
</feature>
<reference evidence="5" key="1">
    <citation type="submission" date="2023-07" db="EMBL/GenBank/DDBJ databases">
        <title>Gilvimarinus algae sp. nov., isolated from the surface of Kelp.</title>
        <authorList>
            <person name="Sun Y.Y."/>
            <person name="Gong Y."/>
            <person name="Du Z.J."/>
        </authorList>
    </citation>
    <scope>NUCLEOTIDE SEQUENCE</scope>
    <source>
        <strain evidence="5">SDUM040014</strain>
    </source>
</reference>
<dbReference type="Pfam" id="PF13385">
    <property type="entry name" value="Laminin_G_3"/>
    <property type="match status" value="1"/>
</dbReference>
<dbReference type="Gene3D" id="2.60.120.200">
    <property type="match status" value="1"/>
</dbReference>
<dbReference type="SMART" id="SM00758">
    <property type="entry name" value="PA14"/>
    <property type="match status" value="1"/>
</dbReference>
<dbReference type="SMART" id="SM00560">
    <property type="entry name" value="LamGL"/>
    <property type="match status" value="1"/>
</dbReference>
<dbReference type="InterPro" id="IPR006558">
    <property type="entry name" value="LamG-like"/>
</dbReference>
<dbReference type="Pfam" id="PF07691">
    <property type="entry name" value="PA14"/>
    <property type="match status" value="1"/>
</dbReference>
<feature type="domain" description="PA14" evidence="4">
    <location>
        <begin position="515"/>
        <end position="656"/>
    </location>
</feature>
<dbReference type="SUPFAM" id="SSF49899">
    <property type="entry name" value="Concanavalin A-like lectins/glucanases"/>
    <property type="match status" value="1"/>
</dbReference>
<dbReference type="PANTHER" id="PTHR42535:SF2">
    <property type="entry name" value="CHROMOSOME UNDETERMINED SCAFFOLD_146, WHOLE GENOME SHOTGUN SEQUENCE"/>
    <property type="match status" value="1"/>
</dbReference>
<protein>
    <submittedName>
        <fullName evidence="5">PA14 domain-containing protein</fullName>
    </submittedName>
</protein>
<dbReference type="InterPro" id="IPR011658">
    <property type="entry name" value="PA14_dom"/>
</dbReference>
<dbReference type="InterPro" id="IPR046524">
    <property type="entry name" value="DUF6701"/>
</dbReference>
<evidence type="ECO:0000256" key="2">
    <source>
        <dbReference type="ARBA" id="ARBA00023157"/>
    </source>
</evidence>
<comment type="caution">
    <text evidence="5">The sequence shown here is derived from an EMBL/GenBank/DDBJ whole genome shotgun (WGS) entry which is preliminary data.</text>
</comment>
<dbReference type="EMBL" id="JAULRT010000059">
    <property type="protein sequence ID" value="MDO3383006.1"/>
    <property type="molecule type" value="Genomic_DNA"/>
</dbReference>
<organism evidence="5 6">
    <name type="scientific">Gilvimarinus algae</name>
    <dbReference type="NCBI Taxonomy" id="3058037"/>
    <lineage>
        <taxon>Bacteria</taxon>
        <taxon>Pseudomonadati</taxon>
        <taxon>Pseudomonadota</taxon>
        <taxon>Gammaproteobacteria</taxon>
        <taxon>Cellvibrionales</taxon>
        <taxon>Cellvibrionaceae</taxon>
        <taxon>Gilvimarinus</taxon>
    </lineage>
</organism>
<evidence type="ECO:0000256" key="1">
    <source>
        <dbReference type="ARBA" id="ARBA00022729"/>
    </source>
</evidence>
<dbReference type="Gene3D" id="3.90.182.10">
    <property type="entry name" value="Toxin - Anthrax Protective Antigen,domain 1"/>
    <property type="match status" value="1"/>
</dbReference>
<dbReference type="InterPro" id="IPR013320">
    <property type="entry name" value="ConA-like_dom_sf"/>
</dbReference>
<feature type="chain" id="PRO_5046863738" evidence="3">
    <location>
        <begin position="28"/>
        <end position="1363"/>
    </location>
</feature>
<evidence type="ECO:0000256" key="3">
    <source>
        <dbReference type="SAM" id="SignalP"/>
    </source>
</evidence>
<dbReference type="PROSITE" id="PS51257">
    <property type="entry name" value="PROKAR_LIPOPROTEIN"/>
    <property type="match status" value="1"/>
</dbReference>
<dbReference type="Proteomes" id="UP001168380">
    <property type="component" value="Unassembled WGS sequence"/>
</dbReference>
<sequence>MPDSSAKRLSAWLLLSLMLLCSAQAGAVACQAIFTNGWQTHTPGGQVNAGYQAVVSGGGQSIDTANLATQAPPGQPSCGGGTCVASGSPAAASTPAFVTGSGSGGAINLGYQGSASRPAGDYATVSLDNEAVLTFTTANGTYLTRGINANFRSQLRFASGTYWINGSLQLANDVILRRNSGSGPVRLFVNGNVSIGFGAQFQNFAPGELLIYSTGNVNILTRNNVPAFVYAQGTVQTDFRAVITGGLSGSQLSIGQETLVNYQGGVLPSVDFSPFCGGGPPPAVLVGYWRMDEAQWTGAAAEVLDSSGNNLHGTASGSLTEDDAPALTGNPGTCGYGVFDGATGYVTVGHNALLNGQNGLSYSAWVKADSWSGIRQVMGKSVHGGGSGRAQMGIFSEGGSLKARVETAAGRYEVSATLPATGSWVHVAAVFEGNRLVLYINGGVAASASFGATQLVQTADPLVIGKRVGTSEYFFAGDIDEVRVHQGSLTQTQVSSLASERHECLRPLCGGEQETTVGGLLGDYYNSTNFTGGIVGTRLDGPVDFNWASANPGVTGVNDNQFSVEWNGFIRATETGSYRFQTASDDGVRLYVDNQLVIQRWNDHGVTTDTSAAINLTAGQVYPVRLQFYENGGLAEIRLRWQTPGSGSFVPIPRGTTPTLGQGLYYCQSEAVAYYTIEHGGTGVTCEAEPVRITAYDSSDTPIAPPAGTTLDLATAPASGVWVDGSPYEYSGAESQIVLYLQQTTPATLNINVFDGTASEAAWADPDLTFNDSGIRFYANRATTEGIPNQVAGQEDGNPVLRVVERDTDTGACVAQVRNRNLPVDIAYECRNPGACVAGQILTLNTSAAAPNNAGSAIVYNSAGLSFDNDGYAAIPLEYSDVGRVRLHASMTVPASGNNPSVTASGTSTEFVVKPYTLVAARIERPNGSANPATTSSGAGFVAAGEPFTVVVEARNARGNPTPNFGNESPTRESPTLVLNSLVYPVGGDAGALTNGAAFSFLGGNSGRFENTGLTWNQVGSMTLLPQLASANYLGAGDIVSETPSADIGRFYPHHFRVTSSSATNSCGAYTYLQEPAIGLDFTLEAHAFGGGVVSNYDNGLGYSQTASVSYTAENNDDGTDLSARVSAELEPAQAQWGSGVMNASLDDALFARDTVIEAPLTALQLGLRMNDPLDGRALADDQLNTHPGASGDCLAAGNCSAAALGNTLTLRYGRLNLASAYGPESLDLPVSFTTEYYNGVRWQTNGQDNCSEIALADIGYPAGSIDVDANRNVTVGGGVSRGEYPGAIGTDTINFSAGVAAHYFSAPGNGNTGPFTVTVDLTDYPWLQFNWDTGPDTEITGQYEFGSYRGHDRIIYWREVLQ</sequence>
<name>A0ABT8TK44_9GAMM</name>
<dbReference type="SUPFAM" id="SSF56988">
    <property type="entry name" value="Anthrax protective antigen"/>
    <property type="match status" value="1"/>
</dbReference>
<keyword evidence="2" id="KW-1015">Disulfide bond</keyword>
<proteinExistence type="predicted"/>
<keyword evidence="6" id="KW-1185">Reference proteome</keyword>
<evidence type="ECO:0000259" key="4">
    <source>
        <dbReference type="PROSITE" id="PS51820"/>
    </source>
</evidence>
<dbReference type="PROSITE" id="PS51820">
    <property type="entry name" value="PA14"/>
    <property type="match status" value="1"/>
</dbReference>
<dbReference type="RefSeq" id="WP_302713610.1">
    <property type="nucleotide sequence ID" value="NZ_JAULRT010000059.1"/>
</dbReference>
<dbReference type="PANTHER" id="PTHR42535">
    <property type="entry name" value="OOKINETE PROTEIN, PUTATIVE-RELATED"/>
    <property type="match status" value="1"/>
</dbReference>
<evidence type="ECO:0000313" key="6">
    <source>
        <dbReference type="Proteomes" id="UP001168380"/>
    </source>
</evidence>
<dbReference type="InterPro" id="IPR037524">
    <property type="entry name" value="PA14/GLEYA"/>
</dbReference>